<dbReference type="Pfam" id="PF00462">
    <property type="entry name" value="Glutaredoxin"/>
    <property type="match status" value="1"/>
</dbReference>
<reference evidence="2 3" key="1">
    <citation type="submission" date="2023-09" db="EMBL/GenBank/DDBJ databases">
        <title>Genomes of two closely related lineages of the louse Polyplax serrata with different host specificities.</title>
        <authorList>
            <person name="Martinu J."/>
            <person name="Tarabai H."/>
            <person name="Stefka J."/>
            <person name="Hypsa V."/>
        </authorList>
    </citation>
    <scope>NUCLEOTIDE SEQUENCE [LARGE SCALE GENOMIC DNA]</scope>
    <source>
        <strain evidence="2">98ZLc_SE</strain>
    </source>
</reference>
<dbReference type="InterPro" id="IPR014025">
    <property type="entry name" value="Glutaredoxin_subgr"/>
</dbReference>
<feature type="domain" description="Glutaredoxin" evidence="1">
    <location>
        <begin position="56"/>
        <end position="118"/>
    </location>
</feature>
<gene>
    <name evidence="2" type="ORF">RUM44_003522</name>
</gene>
<dbReference type="PRINTS" id="PR00160">
    <property type="entry name" value="GLUTAREDOXIN"/>
</dbReference>
<dbReference type="InterPro" id="IPR036249">
    <property type="entry name" value="Thioredoxin-like_sf"/>
</dbReference>
<dbReference type="PROSITE" id="PS51354">
    <property type="entry name" value="GLUTAREDOXIN_2"/>
    <property type="match status" value="1"/>
</dbReference>
<dbReference type="SUPFAM" id="SSF52833">
    <property type="entry name" value="Thioredoxin-like"/>
    <property type="match status" value="1"/>
</dbReference>
<evidence type="ECO:0000313" key="2">
    <source>
        <dbReference type="EMBL" id="KAK6619140.1"/>
    </source>
</evidence>
<name>A0ABR1AGR3_POLSC</name>
<evidence type="ECO:0000313" key="3">
    <source>
        <dbReference type="Proteomes" id="UP001359485"/>
    </source>
</evidence>
<accession>A0ABR1AGR3</accession>
<sequence length="141" mass="15917">MLDRWNDLYLFLSKCGTPARETLVLIVFCARHYATKSHMKAVAKRVFDILVKSDKVVIFSKSGCPQSQTAKSIFDDIKQKYTAIELDRREDGALLQTHLAMVTGSPLMPRIYIIGKCIGGTCELCELYRNGGLLRMLNQDV</sequence>
<comment type="caution">
    <text evidence="2">The sequence shown here is derived from an EMBL/GenBank/DDBJ whole genome shotgun (WGS) entry which is preliminary data.</text>
</comment>
<dbReference type="PANTHER" id="PTHR45694:SF5">
    <property type="entry name" value="GLUTAREDOXIN 2"/>
    <property type="match status" value="1"/>
</dbReference>
<protein>
    <recommendedName>
        <fullName evidence="1">Glutaredoxin domain-containing protein</fullName>
    </recommendedName>
</protein>
<dbReference type="CDD" id="cd03419">
    <property type="entry name" value="GRX_GRXh_1_2_like"/>
    <property type="match status" value="1"/>
</dbReference>
<dbReference type="EMBL" id="JAWJWF010000049">
    <property type="protein sequence ID" value="KAK6619140.1"/>
    <property type="molecule type" value="Genomic_DNA"/>
</dbReference>
<dbReference type="PANTHER" id="PTHR45694">
    <property type="entry name" value="GLUTAREDOXIN 2"/>
    <property type="match status" value="1"/>
</dbReference>
<evidence type="ECO:0000259" key="1">
    <source>
        <dbReference type="Pfam" id="PF00462"/>
    </source>
</evidence>
<keyword evidence="3" id="KW-1185">Reference proteome</keyword>
<dbReference type="Proteomes" id="UP001359485">
    <property type="component" value="Unassembled WGS sequence"/>
</dbReference>
<dbReference type="Gene3D" id="3.40.30.10">
    <property type="entry name" value="Glutaredoxin"/>
    <property type="match status" value="1"/>
</dbReference>
<proteinExistence type="predicted"/>
<dbReference type="InterPro" id="IPR002109">
    <property type="entry name" value="Glutaredoxin"/>
</dbReference>
<organism evidence="2 3">
    <name type="scientific">Polyplax serrata</name>
    <name type="common">Common mouse louse</name>
    <dbReference type="NCBI Taxonomy" id="468196"/>
    <lineage>
        <taxon>Eukaryota</taxon>
        <taxon>Metazoa</taxon>
        <taxon>Ecdysozoa</taxon>
        <taxon>Arthropoda</taxon>
        <taxon>Hexapoda</taxon>
        <taxon>Insecta</taxon>
        <taxon>Pterygota</taxon>
        <taxon>Neoptera</taxon>
        <taxon>Paraneoptera</taxon>
        <taxon>Psocodea</taxon>
        <taxon>Troctomorpha</taxon>
        <taxon>Phthiraptera</taxon>
        <taxon>Anoplura</taxon>
        <taxon>Polyplacidae</taxon>
        <taxon>Polyplax</taxon>
    </lineage>
</organism>